<keyword evidence="4" id="KW-1185">Reference proteome</keyword>
<feature type="transmembrane region" description="Helical" evidence="1">
    <location>
        <begin position="58"/>
        <end position="77"/>
    </location>
</feature>
<dbReference type="NCBIfam" id="TIGR00792">
    <property type="entry name" value="gph"/>
    <property type="match status" value="1"/>
</dbReference>
<feature type="transmembrane region" description="Helical" evidence="1">
    <location>
        <begin position="388"/>
        <end position="408"/>
    </location>
</feature>
<dbReference type="Gene3D" id="1.20.1250.20">
    <property type="entry name" value="MFS general substrate transporter like domains"/>
    <property type="match status" value="2"/>
</dbReference>
<keyword evidence="1" id="KW-1133">Transmembrane helix</keyword>
<accession>A0A942Y6D7</accession>
<dbReference type="PANTHER" id="PTHR11328:SF24">
    <property type="entry name" value="MAJOR FACILITATOR SUPERFAMILY (MFS) PROFILE DOMAIN-CONTAINING PROTEIN"/>
    <property type="match status" value="1"/>
</dbReference>
<dbReference type="InterPro" id="IPR001927">
    <property type="entry name" value="Na/Gal_symport"/>
</dbReference>
<dbReference type="Proteomes" id="UP000677265">
    <property type="component" value="Unassembled WGS sequence"/>
</dbReference>
<name>A0A942Y6D7_9BACI</name>
<feature type="transmembrane region" description="Helical" evidence="1">
    <location>
        <begin position="247"/>
        <end position="267"/>
    </location>
</feature>
<dbReference type="EMBL" id="JAGYPE010000001">
    <property type="protein sequence ID" value="MBS4180576.1"/>
    <property type="molecule type" value="Genomic_DNA"/>
</dbReference>
<feature type="transmembrane region" description="Helical" evidence="1">
    <location>
        <begin position="98"/>
        <end position="119"/>
    </location>
</feature>
<dbReference type="RefSeq" id="WP_213140544.1">
    <property type="nucleotide sequence ID" value="NZ_JAGYPE020000001.1"/>
</dbReference>
<dbReference type="SUPFAM" id="SSF103473">
    <property type="entry name" value="MFS general substrate transporter"/>
    <property type="match status" value="1"/>
</dbReference>
<feature type="transmembrane region" description="Helical" evidence="1">
    <location>
        <begin position="27"/>
        <end position="52"/>
    </location>
</feature>
<dbReference type="InterPro" id="IPR039672">
    <property type="entry name" value="MFS_2"/>
</dbReference>
<dbReference type="Pfam" id="PF13347">
    <property type="entry name" value="MFS_2"/>
    <property type="match status" value="1"/>
</dbReference>
<keyword evidence="1" id="KW-0812">Transmembrane</keyword>
<keyword evidence="1" id="KW-0472">Membrane</keyword>
<feature type="transmembrane region" description="Helical" evidence="1">
    <location>
        <begin position="194"/>
        <end position="214"/>
    </location>
</feature>
<dbReference type="GO" id="GO:0005886">
    <property type="term" value="C:plasma membrane"/>
    <property type="evidence" value="ECO:0007669"/>
    <property type="project" value="TreeGrafter"/>
</dbReference>
<dbReference type="GO" id="GO:0006814">
    <property type="term" value="P:sodium ion transport"/>
    <property type="evidence" value="ECO:0007669"/>
    <property type="project" value="InterPro"/>
</dbReference>
<dbReference type="PANTHER" id="PTHR11328">
    <property type="entry name" value="MAJOR FACILITATOR SUPERFAMILY DOMAIN-CONTAINING PROTEIN"/>
    <property type="match status" value="1"/>
</dbReference>
<gene>
    <name evidence="3" type="ORF">KHB02_001310</name>
    <name evidence="2" type="ORF">KHB02_04115</name>
</gene>
<protein>
    <submittedName>
        <fullName evidence="2">Glycoside-pentoside-hexuronide (GPH):cation symporter</fullName>
    </submittedName>
</protein>
<evidence type="ECO:0000256" key="1">
    <source>
        <dbReference type="SAM" id="Phobius"/>
    </source>
</evidence>
<dbReference type="InterPro" id="IPR036259">
    <property type="entry name" value="MFS_trans_sf"/>
</dbReference>
<organism evidence="2">
    <name type="scientific">Neobacillus citreus</name>
    <dbReference type="NCBI Taxonomy" id="2833578"/>
    <lineage>
        <taxon>Bacteria</taxon>
        <taxon>Bacillati</taxon>
        <taxon>Bacillota</taxon>
        <taxon>Bacilli</taxon>
        <taxon>Bacillales</taxon>
        <taxon>Bacillaceae</taxon>
        <taxon>Neobacillus</taxon>
    </lineage>
</organism>
<proteinExistence type="predicted"/>
<feature type="transmembrane region" description="Helical" evidence="1">
    <location>
        <begin position="312"/>
        <end position="329"/>
    </location>
</feature>
<evidence type="ECO:0000313" key="4">
    <source>
        <dbReference type="Proteomes" id="UP000677265"/>
    </source>
</evidence>
<feature type="transmembrane region" description="Helical" evidence="1">
    <location>
        <begin position="125"/>
        <end position="150"/>
    </location>
</feature>
<feature type="transmembrane region" description="Helical" evidence="1">
    <location>
        <begin position="420"/>
        <end position="440"/>
    </location>
</feature>
<sequence>MQNAQKIQVSNDGGAPYELQKPSKMEIFGYGLGDFGYILLWTIVGSFLSFYYTDVAGISAGVVGTIMLFARIWDGVTDIAMGVVVDKTKSKHGKARPYLLWIPIPLALSTIFLFTVPDFGMNGKIVYALITYSLFILMYTMLTIPFKTLLGLITQDQYSRSLIGVVGALFIQFSALVVNVSTQPLASSIGGQKGWTISVTLFSILSVIMLFFTFRLTKERVGDTGTFNKQKKAPFSITMKALLKNKYWRLVTAFCIIYYILLGLGGSELYYASYVLGSPSYFSIISMVKTIPGLIILFLISPFIKRFGKRNTAILGAAFVVLSALIKFIDPYSLTFFLTGSMFYGIAKGLFSATVYAMINDTAEYGEWKSGIRTTGLVNSSASFGMKIGTGVGAAMVGWLLAFGGYVGKAAEQSASALQMIFVLNIHLPLIIGVFLLIILSMYKLDKLYPEIIADLQKRT</sequence>
<evidence type="ECO:0000313" key="2">
    <source>
        <dbReference type="EMBL" id="MBS4180576.1"/>
    </source>
</evidence>
<feature type="transmembrane region" description="Helical" evidence="1">
    <location>
        <begin position="335"/>
        <end position="359"/>
    </location>
</feature>
<evidence type="ECO:0000313" key="3">
    <source>
        <dbReference type="EMBL" id="MCH6264163.1"/>
    </source>
</evidence>
<feature type="transmembrane region" description="Helical" evidence="1">
    <location>
        <begin position="162"/>
        <end position="182"/>
    </location>
</feature>
<feature type="transmembrane region" description="Helical" evidence="1">
    <location>
        <begin position="279"/>
        <end position="300"/>
    </location>
</feature>
<dbReference type="CDD" id="cd17332">
    <property type="entry name" value="MFS_MelB_like"/>
    <property type="match status" value="1"/>
</dbReference>
<dbReference type="GO" id="GO:0008643">
    <property type="term" value="P:carbohydrate transport"/>
    <property type="evidence" value="ECO:0007669"/>
    <property type="project" value="InterPro"/>
</dbReference>
<dbReference type="EMBL" id="JAGYPE020000001">
    <property type="protein sequence ID" value="MCH6264163.1"/>
    <property type="molecule type" value="Genomic_DNA"/>
</dbReference>
<dbReference type="GO" id="GO:0015293">
    <property type="term" value="F:symporter activity"/>
    <property type="evidence" value="ECO:0007669"/>
    <property type="project" value="InterPro"/>
</dbReference>
<dbReference type="AlphaFoldDB" id="A0A942Y6D7"/>
<comment type="caution">
    <text evidence="2">The sequence shown here is derived from an EMBL/GenBank/DDBJ whole genome shotgun (WGS) entry which is preliminary data.</text>
</comment>
<reference evidence="2" key="1">
    <citation type="submission" date="2021-05" db="EMBL/GenBank/DDBJ databases">
        <title>Novel Bacillus species.</title>
        <authorList>
            <person name="Liu G."/>
        </authorList>
    </citation>
    <scope>NUCLEOTIDE SEQUENCE</scope>
    <source>
        <strain evidence="2 4">FJAT-50051</strain>
    </source>
</reference>